<sequence length="75" mass="8770">MGLLSWLFGTSDTDADKLSRLQREMSVKQKDINEWQDYIDASQKEKDEIDREVRRLQSALSKKNVAENRLKDKGL</sequence>
<protein>
    <submittedName>
        <fullName evidence="2">Uncharacterized protein</fullName>
    </submittedName>
</protein>
<evidence type="ECO:0000313" key="2">
    <source>
        <dbReference type="EMBL" id="SVB28150.1"/>
    </source>
</evidence>
<dbReference type="EMBL" id="UINC01035557">
    <property type="protein sequence ID" value="SVB28150.1"/>
    <property type="molecule type" value="Genomic_DNA"/>
</dbReference>
<gene>
    <name evidence="2" type="ORF">METZ01_LOCUS181004</name>
</gene>
<organism evidence="2">
    <name type="scientific">marine metagenome</name>
    <dbReference type="NCBI Taxonomy" id="408172"/>
    <lineage>
        <taxon>unclassified sequences</taxon>
        <taxon>metagenomes</taxon>
        <taxon>ecological metagenomes</taxon>
    </lineage>
</organism>
<feature type="coiled-coil region" evidence="1">
    <location>
        <begin position="32"/>
        <end position="69"/>
    </location>
</feature>
<dbReference type="AlphaFoldDB" id="A0A382CPU2"/>
<name>A0A382CPU2_9ZZZZ</name>
<evidence type="ECO:0000256" key="1">
    <source>
        <dbReference type="SAM" id="Coils"/>
    </source>
</evidence>
<keyword evidence="1" id="KW-0175">Coiled coil</keyword>
<reference evidence="2" key="1">
    <citation type="submission" date="2018-05" db="EMBL/GenBank/DDBJ databases">
        <authorList>
            <person name="Lanie J.A."/>
            <person name="Ng W.-L."/>
            <person name="Kazmierczak K.M."/>
            <person name="Andrzejewski T.M."/>
            <person name="Davidsen T.M."/>
            <person name="Wayne K.J."/>
            <person name="Tettelin H."/>
            <person name="Glass J.I."/>
            <person name="Rusch D."/>
            <person name="Podicherti R."/>
            <person name="Tsui H.-C.T."/>
            <person name="Winkler M.E."/>
        </authorList>
    </citation>
    <scope>NUCLEOTIDE SEQUENCE</scope>
</reference>
<proteinExistence type="predicted"/>
<accession>A0A382CPU2</accession>